<keyword evidence="4" id="KW-1185">Reference proteome</keyword>
<dbReference type="PANTHER" id="PTHR43649">
    <property type="entry name" value="ARABINOSE-BINDING PROTEIN-RELATED"/>
    <property type="match status" value="1"/>
</dbReference>
<keyword evidence="2" id="KW-0732">Signal</keyword>
<feature type="compositionally biased region" description="Low complexity" evidence="1">
    <location>
        <begin position="30"/>
        <end position="43"/>
    </location>
</feature>
<accession>A0A426DJY4</accession>
<evidence type="ECO:0000256" key="1">
    <source>
        <dbReference type="SAM" id="MobiDB-lite"/>
    </source>
</evidence>
<evidence type="ECO:0000313" key="3">
    <source>
        <dbReference type="EMBL" id="RRK33187.1"/>
    </source>
</evidence>
<feature type="signal peptide" evidence="2">
    <location>
        <begin position="1"/>
        <end position="19"/>
    </location>
</feature>
<dbReference type="Proteomes" id="UP000274920">
    <property type="component" value="Unassembled WGS sequence"/>
</dbReference>
<comment type="caution">
    <text evidence="3">The sequence shown here is derived from an EMBL/GenBank/DDBJ whole genome shotgun (WGS) entry which is preliminary data.</text>
</comment>
<evidence type="ECO:0000313" key="4">
    <source>
        <dbReference type="Proteomes" id="UP000274920"/>
    </source>
</evidence>
<dbReference type="PANTHER" id="PTHR43649:SF32">
    <property type="entry name" value="SUGAR BINDING SECRETED PROTEIN"/>
    <property type="match status" value="1"/>
</dbReference>
<name>A0A426DJY4_9FIRM</name>
<dbReference type="Gene3D" id="3.40.190.10">
    <property type="entry name" value="Periplasmic binding protein-like II"/>
    <property type="match status" value="1"/>
</dbReference>
<gene>
    <name evidence="3" type="ORF">EBB54_18960</name>
</gene>
<protein>
    <submittedName>
        <fullName evidence="3">Carbohydrate ABC transporter substrate-binding protein</fullName>
    </submittedName>
</protein>
<dbReference type="EMBL" id="RHJS01000002">
    <property type="protein sequence ID" value="RRK33187.1"/>
    <property type="molecule type" value="Genomic_DNA"/>
</dbReference>
<dbReference type="AlphaFoldDB" id="A0A426DJY4"/>
<feature type="chain" id="PRO_5019014284" evidence="2">
    <location>
        <begin position="20"/>
        <end position="453"/>
    </location>
</feature>
<dbReference type="RefSeq" id="WP_125128513.1">
    <property type="nucleotide sequence ID" value="NZ_CASCYM010000002.1"/>
</dbReference>
<reference evidence="3" key="1">
    <citation type="submission" date="2018-10" db="EMBL/GenBank/DDBJ databases">
        <title>Schaedlerella arabinophila gen. nov. sp. nov., isolated from the mouse intestinal tract and comparative analysis with the genome of the closely related altered Schaedler flora strain ASF502.</title>
        <authorList>
            <person name="Miyake S."/>
            <person name="Soh M."/>
            <person name="Seedorf H."/>
        </authorList>
    </citation>
    <scope>NUCLEOTIDE SEQUENCE [LARGE SCALE GENOMIC DNA]</scope>
    <source>
        <strain evidence="3">DSM 106076</strain>
    </source>
</reference>
<dbReference type="Pfam" id="PF01547">
    <property type="entry name" value="SBP_bac_1"/>
    <property type="match status" value="1"/>
</dbReference>
<dbReference type="InterPro" id="IPR050490">
    <property type="entry name" value="Bact_solute-bd_prot1"/>
</dbReference>
<proteinExistence type="predicted"/>
<dbReference type="PROSITE" id="PS51257">
    <property type="entry name" value="PROKAR_LIPOPROTEIN"/>
    <property type="match status" value="1"/>
</dbReference>
<evidence type="ECO:0000256" key="2">
    <source>
        <dbReference type="SAM" id="SignalP"/>
    </source>
</evidence>
<feature type="region of interest" description="Disordered" evidence="1">
    <location>
        <begin position="26"/>
        <end position="56"/>
    </location>
</feature>
<dbReference type="InterPro" id="IPR006059">
    <property type="entry name" value="SBP"/>
</dbReference>
<organism evidence="3 4">
    <name type="scientific">Schaedlerella arabinosiphila</name>
    <dbReference type="NCBI Taxonomy" id="2044587"/>
    <lineage>
        <taxon>Bacteria</taxon>
        <taxon>Bacillati</taxon>
        <taxon>Bacillota</taxon>
        <taxon>Clostridia</taxon>
        <taxon>Lachnospirales</taxon>
        <taxon>Lachnospiraceae</taxon>
        <taxon>Schaedlerella</taxon>
    </lineage>
</organism>
<sequence length="453" mass="49077">MKKKLLSVLLAGVMVISLAACGGGGGDSSGGDSNSNSSGSDTSAESDEGGSSEGGHKLTVWTWDPAFNIPAIKEAAEVYKAEVDSEFELEVIETLSDDCETKLQTCAESGDFGTMADIILMQDNSFQKFVSFYPEAFTDLTDSGIDFSEFAEGKLAYSIVDGKNYGVPFDNGAAISCYRTDILDEAGYTIDDLTDIDWDKFIEIGKAVKEKTGKYMLSGQANSQDIIMMMLQSAGASLFNEDGTPNLVGNDALNECIDLYQKMVKEGIFYEVNEWDEYVSSITNEQCAGTINGNWIMATVMGMEDTSGNWAITNLPKLVKTEGATNYSNNGGSSWYISSNCQNTDLAFDFMAKTFAGSVTLYENILPTTGAISTWGPAGDSEAYQAPQEFWSDQPIFATVVEFAEKTPSNNTSAYYYDVREVISTAIQDIMSGAGEKDAILEQAQADAEFYYQ</sequence>
<dbReference type="SUPFAM" id="SSF53850">
    <property type="entry name" value="Periplasmic binding protein-like II"/>
    <property type="match status" value="1"/>
</dbReference>